<dbReference type="InterPro" id="IPR017850">
    <property type="entry name" value="Alkaline_phosphatase_core_sf"/>
</dbReference>
<feature type="transmembrane region" description="Helical" evidence="2">
    <location>
        <begin position="470"/>
        <end position="490"/>
    </location>
</feature>
<dbReference type="RefSeq" id="WP_310421427.1">
    <property type="nucleotide sequence ID" value="NZ_JAVDYC010000001.1"/>
</dbReference>
<feature type="compositionally biased region" description="Low complexity" evidence="1">
    <location>
        <begin position="716"/>
        <end position="735"/>
    </location>
</feature>
<dbReference type="EMBL" id="JAVDYC010000001">
    <property type="protein sequence ID" value="MDR7326146.1"/>
    <property type="molecule type" value="Genomic_DNA"/>
</dbReference>
<accession>A0AAE3ZUU6</accession>
<feature type="compositionally biased region" description="Low complexity" evidence="1">
    <location>
        <begin position="742"/>
        <end position="760"/>
    </location>
</feature>
<dbReference type="Gene3D" id="3.40.720.10">
    <property type="entry name" value="Alkaline Phosphatase, subunit A"/>
    <property type="match status" value="1"/>
</dbReference>
<feature type="transmembrane region" description="Helical" evidence="2">
    <location>
        <begin position="402"/>
        <end position="423"/>
    </location>
</feature>
<feature type="region of interest" description="Disordered" evidence="1">
    <location>
        <begin position="696"/>
        <end position="806"/>
    </location>
</feature>
<protein>
    <submittedName>
        <fullName evidence="3">Uncharacterized protein</fullName>
    </submittedName>
</protein>
<name>A0AAE3ZUU6_9ACTN</name>
<gene>
    <name evidence="3" type="ORF">J2S44_006396</name>
</gene>
<feature type="transmembrane region" description="Helical" evidence="2">
    <location>
        <begin position="330"/>
        <end position="350"/>
    </location>
</feature>
<evidence type="ECO:0000313" key="4">
    <source>
        <dbReference type="Proteomes" id="UP001183629"/>
    </source>
</evidence>
<feature type="transmembrane region" description="Helical" evidence="2">
    <location>
        <begin position="502"/>
        <end position="525"/>
    </location>
</feature>
<feature type="transmembrane region" description="Helical" evidence="2">
    <location>
        <begin position="430"/>
        <end position="450"/>
    </location>
</feature>
<keyword evidence="2" id="KW-1133">Transmembrane helix</keyword>
<sequence length="806" mass="80712">MLRRLTPWLIVLAVVIGSMVALSVRPVSATVDTEADYVVIVGVPGLRWDDLDPAGTPALWALAERGAIGALSVRSASEPTCPVDGWLTLGAGNFASWGDESDGAAVCAPLDVEIEEPDGIGANVSRQPVAVDYNGRQPWGAVPGALAESVRCTTAVGPGAAVAAARPFGRVDRYQATLPADAATVLSQCVLSIVDAGTVAGDGAARTAAVAAADDVLGRVLAARPDRSLVLVAGLADTGADQRLHVAIADGPGWDRSWLTSASTVRDGYLALVDLAPTALTALGRELPAGRFDGHAATTADGRPDGLADAIARPADADREARAQGRTSEWFFSILTATQIALYALLVPLLRRTWAHSGPPGPPLPPRWLMDGAELALIAAALVTPAALVADLVPWWRASRPSLVFAAVTVALTLAGTLAVRLARPYRSTLWPLGTVAAISAVVVVADVLSGSTLQLNGVAGYSTLAGGRYAGIGTVGLGLLTAGILLAAAALGQMMRHLRPLIMVVLGGAAVMVVGSPFLGAHAVGAVALTAGVCVATALSTGGWIGFGRIAATSAAGLVVTFGFALLDVRRPEAERGSLGRILAALVDGTSGIAVQRATGSNVVALVSPLTLLVLTVAVLVWFVLLRPWGGLKRLFGLKPAVRAALAGTAVTTLAAGVLGGSALHVAGAAAAVAGPLAALTALRVLDHAAIRTRPPMAAMTEPPNRAEGTGGDSATGTTSNASPSGGTGAAEPGGDPPGAPAGSPGNAPGAGVAPGDGVVPRDGDGDGDATGPAIIDRDVAAGTQRDGDVTIGDDVAVSNKSDEN</sequence>
<evidence type="ECO:0000256" key="1">
    <source>
        <dbReference type="SAM" id="MobiDB-lite"/>
    </source>
</evidence>
<evidence type="ECO:0000256" key="2">
    <source>
        <dbReference type="SAM" id="Phobius"/>
    </source>
</evidence>
<evidence type="ECO:0000313" key="3">
    <source>
        <dbReference type="EMBL" id="MDR7326146.1"/>
    </source>
</evidence>
<dbReference type="AlphaFoldDB" id="A0AAE3ZUU6"/>
<dbReference type="SUPFAM" id="SSF53649">
    <property type="entry name" value="Alkaline phosphatase-like"/>
    <property type="match status" value="1"/>
</dbReference>
<dbReference type="Proteomes" id="UP001183629">
    <property type="component" value="Unassembled WGS sequence"/>
</dbReference>
<comment type="caution">
    <text evidence="3">The sequence shown here is derived from an EMBL/GenBank/DDBJ whole genome shotgun (WGS) entry which is preliminary data.</text>
</comment>
<feature type="transmembrane region" description="Helical" evidence="2">
    <location>
        <begin position="545"/>
        <end position="568"/>
    </location>
</feature>
<feature type="transmembrane region" description="Helical" evidence="2">
    <location>
        <begin position="642"/>
        <end position="661"/>
    </location>
</feature>
<reference evidence="3 4" key="1">
    <citation type="submission" date="2023-07" db="EMBL/GenBank/DDBJ databases">
        <title>Sequencing the genomes of 1000 actinobacteria strains.</title>
        <authorList>
            <person name="Klenk H.-P."/>
        </authorList>
    </citation>
    <scope>NUCLEOTIDE SEQUENCE [LARGE SCALE GENOMIC DNA]</scope>
    <source>
        <strain evidence="3 4">DSM 44711</strain>
    </source>
</reference>
<proteinExistence type="predicted"/>
<feature type="transmembrane region" description="Helical" evidence="2">
    <location>
        <begin position="611"/>
        <end position="630"/>
    </location>
</feature>
<keyword evidence="2" id="KW-0812">Transmembrane</keyword>
<organism evidence="3 4">
    <name type="scientific">Catenuloplanes niger</name>
    <dbReference type="NCBI Taxonomy" id="587534"/>
    <lineage>
        <taxon>Bacteria</taxon>
        <taxon>Bacillati</taxon>
        <taxon>Actinomycetota</taxon>
        <taxon>Actinomycetes</taxon>
        <taxon>Micromonosporales</taxon>
        <taxon>Micromonosporaceae</taxon>
        <taxon>Catenuloplanes</taxon>
    </lineage>
</organism>
<keyword evidence="4" id="KW-1185">Reference proteome</keyword>
<keyword evidence="2" id="KW-0472">Membrane</keyword>